<dbReference type="PANTHER" id="PTHR43298">
    <property type="entry name" value="MULTIDRUG RESISTANCE PROTEIN NORM-RELATED"/>
    <property type="match status" value="1"/>
</dbReference>
<feature type="transmembrane region" description="Helical" evidence="2">
    <location>
        <begin position="246"/>
        <end position="269"/>
    </location>
</feature>
<dbReference type="EMBL" id="BJUZ01000001">
    <property type="protein sequence ID" value="GEK92651.1"/>
    <property type="molecule type" value="Genomic_DNA"/>
</dbReference>
<feature type="transmembrane region" description="Helical" evidence="2">
    <location>
        <begin position="360"/>
        <end position="379"/>
    </location>
</feature>
<reference evidence="3 4" key="1">
    <citation type="submission" date="2019-07" db="EMBL/GenBank/DDBJ databases">
        <title>Whole genome shotgun sequence of Gluconobacter wancherniae NBRC 103581.</title>
        <authorList>
            <person name="Hosoyama A."/>
            <person name="Uohara A."/>
            <person name="Ohji S."/>
            <person name="Ichikawa N."/>
        </authorList>
    </citation>
    <scope>NUCLEOTIDE SEQUENCE [LARGE SCALE GENOMIC DNA]</scope>
    <source>
        <strain evidence="3 4">NBRC 103581</strain>
    </source>
</reference>
<gene>
    <name evidence="3" type="primary">norM</name>
    <name evidence="3" type="ORF">GWA01_04210</name>
</gene>
<keyword evidence="4" id="KW-1185">Reference proteome</keyword>
<keyword evidence="2" id="KW-1133">Transmembrane helix</keyword>
<evidence type="ECO:0000313" key="3">
    <source>
        <dbReference type="EMBL" id="GEK92651.1"/>
    </source>
</evidence>
<feature type="transmembrane region" description="Helical" evidence="2">
    <location>
        <begin position="322"/>
        <end position="344"/>
    </location>
</feature>
<dbReference type="InterPro" id="IPR002528">
    <property type="entry name" value="MATE_fam"/>
</dbReference>
<dbReference type="Pfam" id="PF01554">
    <property type="entry name" value="MatE"/>
    <property type="match status" value="2"/>
</dbReference>
<evidence type="ECO:0000256" key="1">
    <source>
        <dbReference type="ARBA" id="ARBA00022448"/>
    </source>
</evidence>
<feature type="transmembrane region" description="Helical" evidence="2">
    <location>
        <begin position="200"/>
        <end position="225"/>
    </location>
</feature>
<dbReference type="InterPro" id="IPR050222">
    <property type="entry name" value="MATE_MdtK"/>
</dbReference>
<dbReference type="CDD" id="cd13131">
    <property type="entry name" value="MATE_NorM_like"/>
    <property type="match status" value="1"/>
</dbReference>
<dbReference type="RefSeq" id="WP_146793530.1">
    <property type="nucleotide sequence ID" value="NZ_BARC01000005.1"/>
</dbReference>
<name>A0A511AZN6_9PROT</name>
<keyword evidence="2" id="KW-0472">Membrane</keyword>
<evidence type="ECO:0000313" key="4">
    <source>
        <dbReference type="Proteomes" id="UP000321230"/>
    </source>
</evidence>
<feature type="transmembrane region" description="Helical" evidence="2">
    <location>
        <begin position="400"/>
        <end position="422"/>
    </location>
</feature>
<dbReference type="Proteomes" id="UP000321230">
    <property type="component" value="Unassembled WGS sequence"/>
</dbReference>
<dbReference type="AlphaFoldDB" id="A0A511AZN6"/>
<accession>A0A511AZN6</accession>
<feature type="transmembrane region" description="Helical" evidence="2">
    <location>
        <begin position="140"/>
        <end position="158"/>
    </location>
</feature>
<keyword evidence="1" id="KW-0813">Transport</keyword>
<dbReference type="OrthoDB" id="9780160at2"/>
<feature type="transmembrane region" description="Helical" evidence="2">
    <location>
        <begin position="289"/>
        <end position="310"/>
    </location>
</feature>
<protein>
    <submittedName>
        <fullName evidence="3">Putative multidrug resistance protein NorM</fullName>
    </submittedName>
</protein>
<feature type="transmembrane region" description="Helical" evidence="2">
    <location>
        <begin position="428"/>
        <end position="449"/>
    </location>
</feature>
<dbReference type="GO" id="GO:0015297">
    <property type="term" value="F:antiporter activity"/>
    <property type="evidence" value="ECO:0007669"/>
    <property type="project" value="InterPro"/>
</dbReference>
<keyword evidence="2" id="KW-0812">Transmembrane</keyword>
<dbReference type="GO" id="GO:0005886">
    <property type="term" value="C:plasma membrane"/>
    <property type="evidence" value="ECO:0007669"/>
    <property type="project" value="TreeGrafter"/>
</dbReference>
<sequence>MTRKVPDPTSPSGHVLTLARVALPLALSQLSEMAMGVTDTVLLGSLGVTELAIGGISNSVFFTTMVTFQTILGGAGIMLSHGRGVVDSGGVSHDGRSIVSAAVALALCVFVPCLLLLLPARELFSMMGEPSAVIEHGSRFIHILLIALLPDLVIIGLFRVILPALGAETLLLWIMPAMALCNGLTNATLIHGWFGLPALGLYGSATATSLTGWAISLALIVLCLARPNIRAVLRPAAVQWPIFKELLKLGLPIMAGAAAEILMFQITGLRAGEFGTQSLAAHQIAQNTASLTFMVCLAIGQAVNVRVSYWRGAQQMVQARRAAITAVGLVLSWSVLTASALLIWPDRVAALYFSGAPPDATTMATTVLLLKIAGIFQLVDGLQTTFTGALRGCGDTVWPMVIGICSYTMVGLGFGGWLAFQAHYGVEGLWFGLAAGLAVTCVATGYRMYRVMWRCAPT</sequence>
<feature type="transmembrane region" description="Helical" evidence="2">
    <location>
        <begin position="170"/>
        <end position="194"/>
    </location>
</feature>
<dbReference type="PANTHER" id="PTHR43298:SF2">
    <property type="entry name" value="FMN_FAD EXPORTER YEEO-RELATED"/>
    <property type="match status" value="1"/>
</dbReference>
<proteinExistence type="predicted"/>
<evidence type="ECO:0000256" key="2">
    <source>
        <dbReference type="SAM" id="Phobius"/>
    </source>
</evidence>
<feature type="transmembrane region" description="Helical" evidence="2">
    <location>
        <begin position="99"/>
        <end position="120"/>
    </location>
</feature>
<dbReference type="NCBIfam" id="TIGR00797">
    <property type="entry name" value="matE"/>
    <property type="match status" value="1"/>
</dbReference>
<dbReference type="GO" id="GO:0042910">
    <property type="term" value="F:xenobiotic transmembrane transporter activity"/>
    <property type="evidence" value="ECO:0007669"/>
    <property type="project" value="InterPro"/>
</dbReference>
<comment type="caution">
    <text evidence="3">The sequence shown here is derived from an EMBL/GenBank/DDBJ whole genome shotgun (WGS) entry which is preliminary data.</text>
</comment>
<organism evidence="3 4">
    <name type="scientific">Gluconobacter wancherniae NBRC 103581</name>
    <dbReference type="NCBI Taxonomy" id="656744"/>
    <lineage>
        <taxon>Bacteria</taxon>
        <taxon>Pseudomonadati</taxon>
        <taxon>Pseudomonadota</taxon>
        <taxon>Alphaproteobacteria</taxon>
        <taxon>Acetobacterales</taxon>
        <taxon>Acetobacteraceae</taxon>
        <taxon>Gluconobacter</taxon>
    </lineage>
</organism>